<dbReference type="EMBL" id="CP089984">
    <property type="protein sequence ID" value="WXB10992.1"/>
    <property type="molecule type" value="Genomic_DNA"/>
</dbReference>
<name>A0ABZ2LPW9_9BACT</name>
<dbReference type="RefSeq" id="WP_394820609.1">
    <property type="nucleotide sequence ID" value="NZ_CP089984.1"/>
</dbReference>
<evidence type="ECO:0000313" key="2">
    <source>
        <dbReference type="EMBL" id="WXB10992.1"/>
    </source>
</evidence>
<dbReference type="Gene3D" id="1.25.40.10">
    <property type="entry name" value="Tetratricopeptide repeat domain"/>
    <property type="match status" value="1"/>
</dbReference>
<feature type="compositionally biased region" description="Low complexity" evidence="1">
    <location>
        <begin position="268"/>
        <end position="286"/>
    </location>
</feature>
<protein>
    <submittedName>
        <fullName evidence="2">Uncharacterized protein</fullName>
    </submittedName>
</protein>
<feature type="compositionally biased region" description="Basic and acidic residues" evidence="1">
    <location>
        <begin position="186"/>
        <end position="199"/>
    </location>
</feature>
<feature type="compositionally biased region" description="Low complexity" evidence="1">
    <location>
        <begin position="429"/>
        <end position="440"/>
    </location>
</feature>
<organism evidence="2 3">
    <name type="scientific">Pendulispora albinea</name>
    <dbReference type="NCBI Taxonomy" id="2741071"/>
    <lineage>
        <taxon>Bacteria</taxon>
        <taxon>Pseudomonadati</taxon>
        <taxon>Myxococcota</taxon>
        <taxon>Myxococcia</taxon>
        <taxon>Myxococcales</taxon>
        <taxon>Sorangiineae</taxon>
        <taxon>Pendulisporaceae</taxon>
        <taxon>Pendulispora</taxon>
    </lineage>
</organism>
<evidence type="ECO:0000313" key="3">
    <source>
        <dbReference type="Proteomes" id="UP001370348"/>
    </source>
</evidence>
<feature type="compositionally biased region" description="Pro residues" evidence="1">
    <location>
        <begin position="166"/>
        <end position="179"/>
    </location>
</feature>
<gene>
    <name evidence="2" type="ORF">LZC94_24290</name>
</gene>
<keyword evidence="3" id="KW-1185">Reference proteome</keyword>
<proteinExistence type="predicted"/>
<feature type="region of interest" description="Disordered" evidence="1">
    <location>
        <begin position="152"/>
        <end position="306"/>
    </location>
</feature>
<dbReference type="InterPro" id="IPR011990">
    <property type="entry name" value="TPR-like_helical_dom_sf"/>
</dbReference>
<accession>A0ABZ2LPW9</accession>
<reference evidence="2 3" key="1">
    <citation type="submission" date="2021-12" db="EMBL/GenBank/DDBJ databases">
        <title>Discovery of the Pendulisporaceae a myxobacterial family with distinct sporulation behavior and unique specialized metabolism.</title>
        <authorList>
            <person name="Garcia R."/>
            <person name="Popoff A."/>
            <person name="Bader C.D."/>
            <person name="Loehr J."/>
            <person name="Walesch S."/>
            <person name="Walt C."/>
            <person name="Boldt J."/>
            <person name="Bunk B."/>
            <person name="Haeckl F.J.F.P.J."/>
            <person name="Gunesch A.P."/>
            <person name="Birkelbach J."/>
            <person name="Nuebel U."/>
            <person name="Pietschmann T."/>
            <person name="Bach T."/>
            <person name="Mueller R."/>
        </authorList>
    </citation>
    <scope>NUCLEOTIDE SEQUENCE [LARGE SCALE GENOMIC DNA]</scope>
    <source>
        <strain evidence="2 3">MSr11954</strain>
    </source>
</reference>
<sequence length="448" mass="46456">MDCEKFESTLMDELYDELDELTSAASKRHVAGCARCASLLHGLSATRRIAVLERVEPPPGLEERILAATKEAQKVVPLRGRISRVVSWAGSWAMRPQTAMAAVFLLMIGSTSILLLRARANMGVGGAAMVVTEKGEPAASAPADEENAMDPAHAAGAHGAIETRNRPPPPAAAAPPMPMPMVAEAMGEKKDEEYRKGGEGRAGLEAADSKERARGPVALAPSEPSSEVGFGLNAAAPAGAPAPPATSTSQRAPQQPAFGSGGGSKDSPPAAIARADKPAAAAAPMAKRSLESAPAETKQQTVQQAATGTETYATAMAAYQARNYDEATRVFDALAASGDTSAALMAARSVRDSGGCAKAVSRFDQVSTRAYGSRVGYDATFEAGVCYRNMGSTEAARNHFAQLLTVPSHAARAQAQLDAMNPQRANRVQAPTQAAPPAKKSPIDADSK</sequence>
<evidence type="ECO:0000256" key="1">
    <source>
        <dbReference type="SAM" id="MobiDB-lite"/>
    </source>
</evidence>
<feature type="region of interest" description="Disordered" evidence="1">
    <location>
        <begin position="412"/>
        <end position="448"/>
    </location>
</feature>
<dbReference type="Proteomes" id="UP001370348">
    <property type="component" value="Chromosome"/>
</dbReference>
<feature type="compositionally biased region" description="Polar residues" evidence="1">
    <location>
        <begin position="297"/>
        <end position="306"/>
    </location>
</feature>